<protein>
    <recommendedName>
        <fullName evidence="3">Chromatin modification-related protein EAF7</fullName>
    </recommendedName>
</protein>
<dbReference type="PANTHER" id="PTHR13581">
    <property type="entry name" value="MRG-BINDING PROTEIN"/>
    <property type="match status" value="1"/>
</dbReference>
<keyword evidence="4" id="KW-0156">Chromatin regulator</keyword>
<dbReference type="KEGG" id="yli:2907096"/>
<proteinExistence type="inferred from homology"/>
<gene>
    <name evidence="11" type="ORF">B0I71DRAFT_127067</name>
    <name evidence="10" type="ORF">YALI1_B14147g</name>
</gene>
<dbReference type="GO" id="GO:0005634">
    <property type="term" value="C:nucleus"/>
    <property type="evidence" value="ECO:0007669"/>
    <property type="project" value="UniProtKB-SubCell"/>
</dbReference>
<keyword evidence="5" id="KW-0805">Transcription regulation</keyword>
<dbReference type="VEuPathDB" id="FungiDB:YALI0_B10472g"/>
<evidence type="ECO:0000313" key="11">
    <source>
        <dbReference type="EMBL" id="RDW28622.1"/>
    </source>
</evidence>
<dbReference type="GO" id="GO:0035267">
    <property type="term" value="C:NuA4 histone acetyltransferase complex"/>
    <property type="evidence" value="ECO:0007669"/>
    <property type="project" value="TreeGrafter"/>
</dbReference>
<evidence type="ECO:0000256" key="6">
    <source>
        <dbReference type="ARBA" id="ARBA00023163"/>
    </source>
</evidence>
<feature type="compositionally biased region" description="Basic residues" evidence="9">
    <location>
        <begin position="354"/>
        <end position="364"/>
    </location>
</feature>
<keyword evidence="7" id="KW-0539">Nucleus</keyword>
<evidence type="ECO:0000256" key="8">
    <source>
        <dbReference type="ARBA" id="ARBA00025178"/>
    </source>
</evidence>
<keyword evidence="6" id="KW-0804">Transcription</keyword>
<dbReference type="AlphaFoldDB" id="A0A1D8N790"/>
<dbReference type="Proteomes" id="UP000182444">
    <property type="component" value="Chromosome 1B"/>
</dbReference>
<dbReference type="GO" id="GO:0006357">
    <property type="term" value="P:regulation of transcription by RNA polymerase II"/>
    <property type="evidence" value="ECO:0007669"/>
    <property type="project" value="TreeGrafter"/>
</dbReference>
<evidence type="ECO:0000256" key="2">
    <source>
        <dbReference type="ARBA" id="ARBA00007117"/>
    </source>
</evidence>
<feature type="compositionally biased region" description="Basic and acidic residues" evidence="9">
    <location>
        <begin position="1"/>
        <end position="16"/>
    </location>
</feature>
<comment type="subcellular location">
    <subcellularLocation>
        <location evidence="1">Nucleus</location>
    </subcellularLocation>
</comment>
<dbReference type="EMBL" id="CP017554">
    <property type="protein sequence ID" value="AOW01508.1"/>
    <property type="molecule type" value="Genomic_DNA"/>
</dbReference>
<dbReference type="EMBL" id="KZ858951">
    <property type="protein sequence ID" value="RDW28622.1"/>
    <property type="molecule type" value="Genomic_DNA"/>
</dbReference>
<feature type="compositionally biased region" description="Basic and acidic residues" evidence="9">
    <location>
        <begin position="211"/>
        <end position="230"/>
    </location>
</feature>
<feature type="compositionally biased region" description="Polar residues" evidence="9">
    <location>
        <begin position="32"/>
        <end position="44"/>
    </location>
</feature>
<name>A0A1D8N790_YARLL</name>
<comment type="similarity">
    <text evidence="2">Belongs to the EAF7 family.</text>
</comment>
<feature type="compositionally biased region" description="Acidic residues" evidence="9">
    <location>
        <begin position="231"/>
        <end position="267"/>
    </location>
</feature>
<sequence>MKKKEEDETGMVKREDTDDTSTQAVDGAEVESNGQGDAGTDSSPWSIESETVLFNSLCKFKPVGIHKHFRMISLSASLNYYFSESPKDAPVFSHQDVWDKLGTLYDLDGLDELEYVADNQDSDMDEDEDDEAAIEGIAKRSQMKEFVLPFRDYGFLQIEQATAVASEQSSPAMSREQSVLEDGPTAGDEKKGLADDDDESSDLDELDDEEMKLAETKIKVEGEQQEREENGGEEEHDTMEGSAEPEEAEKSEEEGEGEESGESESESGSESQSDSDAQTGRQRRTRAATAAAVRGRGTSKGKTVRDKKSSPSTRASSAPRRSTRRKATTEPEDTATEREETPTPKKSSGGVKKPAPRRSTRRKK</sequence>
<feature type="region of interest" description="Disordered" evidence="9">
    <location>
        <begin position="165"/>
        <end position="364"/>
    </location>
</feature>
<dbReference type="GO" id="GO:0006325">
    <property type="term" value="P:chromatin organization"/>
    <property type="evidence" value="ECO:0007669"/>
    <property type="project" value="UniProtKB-KW"/>
</dbReference>
<reference evidence="11 13" key="2">
    <citation type="submission" date="2018-07" db="EMBL/GenBank/DDBJ databases">
        <title>Draft Genome Assemblies for Five Robust Yarrowia lipolytica Strains Exhibiting High Lipid Production and Pentose Sugar Utilization and Sugar Alcohol Secretion from Undetoxified Lignocellulosic Biomass Hydrolysates.</title>
        <authorList>
            <consortium name="DOE Joint Genome Institute"/>
            <person name="Walker C."/>
            <person name="Ryu S."/>
            <person name="Na H."/>
            <person name="Zane M."/>
            <person name="LaButti K."/>
            <person name="Lipzen A."/>
            <person name="Haridas S."/>
            <person name="Barry K."/>
            <person name="Grigoriev I.V."/>
            <person name="Quarterman J."/>
            <person name="Slininger P."/>
            <person name="Dien B."/>
            <person name="Trinh C.T."/>
        </authorList>
    </citation>
    <scope>NUCLEOTIDE SEQUENCE [LARGE SCALE GENOMIC DNA]</scope>
    <source>
        <strain evidence="11 13">YB392</strain>
    </source>
</reference>
<feature type="compositionally biased region" description="Low complexity" evidence="9">
    <location>
        <begin position="310"/>
        <end position="320"/>
    </location>
</feature>
<evidence type="ECO:0000256" key="7">
    <source>
        <dbReference type="ARBA" id="ARBA00023242"/>
    </source>
</evidence>
<dbReference type="VEuPathDB" id="FungiDB:YALI1_B14147g"/>
<evidence type="ECO:0000256" key="4">
    <source>
        <dbReference type="ARBA" id="ARBA00022853"/>
    </source>
</evidence>
<evidence type="ECO:0000313" key="10">
    <source>
        <dbReference type="EMBL" id="AOW01508.1"/>
    </source>
</evidence>
<dbReference type="InterPro" id="IPR012423">
    <property type="entry name" value="Eaf7/MRGBP"/>
</dbReference>
<dbReference type="PANTHER" id="PTHR13581:SF5">
    <property type="entry name" value="MRG_MORF4L-BINDING PROTEIN"/>
    <property type="match status" value="1"/>
</dbReference>
<dbReference type="eggNOG" id="KOG4051">
    <property type="taxonomic scope" value="Eukaryota"/>
</dbReference>
<organism evidence="10 12">
    <name type="scientific">Yarrowia lipolytica</name>
    <name type="common">Candida lipolytica</name>
    <dbReference type="NCBI Taxonomy" id="4952"/>
    <lineage>
        <taxon>Eukaryota</taxon>
        <taxon>Fungi</taxon>
        <taxon>Dikarya</taxon>
        <taxon>Ascomycota</taxon>
        <taxon>Saccharomycotina</taxon>
        <taxon>Dipodascomycetes</taxon>
        <taxon>Dipodascales</taxon>
        <taxon>Dipodascales incertae sedis</taxon>
        <taxon>Yarrowia</taxon>
    </lineage>
</organism>
<feature type="compositionally biased region" description="Low complexity" evidence="9">
    <location>
        <begin position="287"/>
        <end position="296"/>
    </location>
</feature>
<dbReference type="Pfam" id="PF07904">
    <property type="entry name" value="Eaf7"/>
    <property type="match status" value="1"/>
</dbReference>
<evidence type="ECO:0000313" key="12">
    <source>
        <dbReference type="Proteomes" id="UP000182444"/>
    </source>
</evidence>
<evidence type="ECO:0000256" key="5">
    <source>
        <dbReference type="ARBA" id="ARBA00023015"/>
    </source>
</evidence>
<evidence type="ECO:0000313" key="13">
    <source>
        <dbReference type="Proteomes" id="UP000256601"/>
    </source>
</evidence>
<evidence type="ECO:0000256" key="9">
    <source>
        <dbReference type="SAM" id="MobiDB-lite"/>
    </source>
</evidence>
<accession>A0A1D8N790</accession>
<comment type="function">
    <text evidence="8">Component of the NuA4 histone acetyltransferase complex which is involved in transcriptional activation of selected genes principally by acetylation of nucleosomal histone H4 and H2A. The NuA4 complex is also involved in DNA repair.</text>
</comment>
<reference evidence="10 12" key="1">
    <citation type="journal article" date="2016" name="PLoS ONE">
        <title>Sequence Assembly of Yarrowia lipolytica Strain W29/CLIB89 Shows Transposable Element Diversity.</title>
        <authorList>
            <person name="Magnan C."/>
            <person name="Yu J."/>
            <person name="Chang I."/>
            <person name="Jahn E."/>
            <person name="Kanomata Y."/>
            <person name="Wu J."/>
            <person name="Zeller M."/>
            <person name="Oakes M."/>
            <person name="Baldi P."/>
            <person name="Sandmeyer S."/>
        </authorList>
    </citation>
    <scope>NUCLEOTIDE SEQUENCE [LARGE SCALE GENOMIC DNA]</scope>
    <source>
        <strain evidence="10">CLIB89</strain>
        <strain evidence="12">CLIB89(W29)</strain>
    </source>
</reference>
<evidence type="ECO:0000256" key="3">
    <source>
        <dbReference type="ARBA" id="ARBA00018502"/>
    </source>
</evidence>
<dbReference type="OrthoDB" id="5595141at2759"/>
<dbReference type="Proteomes" id="UP000256601">
    <property type="component" value="Unassembled WGS sequence"/>
</dbReference>
<feature type="compositionally biased region" description="Polar residues" evidence="9">
    <location>
        <begin position="165"/>
        <end position="177"/>
    </location>
</feature>
<evidence type="ECO:0000256" key="1">
    <source>
        <dbReference type="ARBA" id="ARBA00004123"/>
    </source>
</evidence>
<feature type="region of interest" description="Disordered" evidence="9">
    <location>
        <begin position="1"/>
        <end position="44"/>
    </location>
</feature>
<feature type="compositionally biased region" description="Acidic residues" evidence="9">
    <location>
        <begin position="195"/>
        <end position="210"/>
    </location>
</feature>